<evidence type="ECO:0000313" key="7">
    <source>
        <dbReference type="Proteomes" id="UP000220251"/>
    </source>
</evidence>
<organism evidence="6 7">
    <name type="scientific">Estrella lausannensis</name>
    <dbReference type="NCBI Taxonomy" id="483423"/>
    <lineage>
        <taxon>Bacteria</taxon>
        <taxon>Pseudomonadati</taxon>
        <taxon>Chlamydiota</taxon>
        <taxon>Chlamydiia</taxon>
        <taxon>Parachlamydiales</taxon>
        <taxon>Candidatus Criblamydiaceae</taxon>
        <taxon>Estrella</taxon>
    </lineage>
</organism>
<comment type="function">
    <text evidence="4">Has an important function as a repair enzyme for proteins that have been inactivated by oxidation. Catalyzes the reversible oxidation-reduction of methionine sulfoxide in proteins to methionine.</text>
</comment>
<dbReference type="NCBIfam" id="TIGR00401">
    <property type="entry name" value="msrA"/>
    <property type="match status" value="1"/>
</dbReference>
<dbReference type="GO" id="GO:0033744">
    <property type="term" value="F:L-methionine:thioredoxin-disulfide S-oxidoreductase activity"/>
    <property type="evidence" value="ECO:0007669"/>
    <property type="project" value="RHEA"/>
</dbReference>
<feature type="active site" evidence="4">
    <location>
        <position position="15"/>
    </location>
</feature>
<evidence type="ECO:0000256" key="1">
    <source>
        <dbReference type="ARBA" id="ARBA00023002"/>
    </source>
</evidence>
<protein>
    <recommendedName>
        <fullName evidence="4">Peptide methionine sulfoxide reductase MsrA</fullName>
        <shortName evidence="4">Protein-methionine-S-oxide reductase</shortName>
        <ecNumber evidence="4">1.8.4.11</ecNumber>
    </recommendedName>
    <alternativeName>
        <fullName evidence="4">Peptide-methionine (S)-S-oxide reductase</fullName>
        <shortName evidence="4">Peptide Met(O) reductase</shortName>
    </alternativeName>
</protein>
<evidence type="ECO:0000313" key="6">
    <source>
        <dbReference type="EMBL" id="CRX38309.1"/>
    </source>
</evidence>
<gene>
    <name evidence="4 6" type="primary">msrA</name>
    <name evidence="6" type="ORF">ELAC_0963</name>
</gene>
<dbReference type="SUPFAM" id="SSF55068">
    <property type="entry name" value="Peptide methionine sulfoxide reductase"/>
    <property type="match status" value="1"/>
</dbReference>
<dbReference type="HAMAP" id="MF_01401">
    <property type="entry name" value="MsrA"/>
    <property type="match status" value="1"/>
</dbReference>
<dbReference type="Pfam" id="PF01625">
    <property type="entry name" value="PMSR"/>
    <property type="match status" value="1"/>
</dbReference>
<dbReference type="AlphaFoldDB" id="A0A0H5DRI8"/>
<dbReference type="GO" id="GO:0008113">
    <property type="term" value="F:peptide-methionine (S)-S-oxide reductase activity"/>
    <property type="evidence" value="ECO:0007669"/>
    <property type="project" value="UniProtKB-UniRule"/>
</dbReference>
<comment type="similarity">
    <text evidence="4">Belongs to the MsrA Met sulfoxide reductase family.</text>
</comment>
<proteinExistence type="inferred from homology"/>
<comment type="catalytic activity">
    <reaction evidence="3 4">
        <text>[thioredoxin]-disulfide + L-methionine + H2O = L-methionine (S)-S-oxide + [thioredoxin]-dithiol</text>
        <dbReference type="Rhea" id="RHEA:19993"/>
        <dbReference type="Rhea" id="RHEA-COMP:10698"/>
        <dbReference type="Rhea" id="RHEA-COMP:10700"/>
        <dbReference type="ChEBI" id="CHEBI:15377"/>
        <dbReference type="ChEBI" id="CHEBI:29950"/>
        <dbReference type="ChEBI" id="CHEBI:50058"/>
        <dbReference type="ChEBI" id="CHEBI:57844"/>
        <dbReference type="ChEBI" id="CHEBI:58772"/>
        <dbReference type="EC" id="1.8.4.11"/>
    </reaction>
</comment>
<name>A0A0H5DRI8_9BACT</name>
<dbReference type="InterPro" id="IPR002569">
    <property type="entry name" value="Met_Sox_Rdtase_MsrA_dom"/>
</dbReference>
<keyword evidence="1 4" id="KW-0560">Oxidoreductase</keyword>
<dbReference type="PANTHER" id="PTHR43774">
    <property type="entry name" value="PEPTIDE METHIONINE SULFOXIDE REDUCTASE"/>
    <property type="match status" value="1"/>
</dbReference>
<comment type="catalytic activity">
    <reaction evidence="2 4">
        <text>L-methionyl-[protein] + [thioredoxin]-disulfide + H2O = L-methionyl-(S)-S-oxide-[protein] + [thioredoxin]-dithiol</text>
        <dbReference type="Rhea" id="RHEA:14217"/>
        <dbReference type="Rhea" id="RHEA-COMP:10698"/>
        <dbReference type="Rhea" id="RHEA-COMP:10700"/>
        <dbReference type="Rhea" id="RHEA-COMP:12313"/>
        <dbReference type="Rhea" id="RHEA-COMP:12315"/>
        <dbReference type="ChEBI" id="CHEBI:15377"/>
        <dbReference type="ChEBI" id="CHEBI:16044"/>
        <dbReference type="ChEBI" id="CHEBI:29950"/>
        <dbReference type="ChEBI" id="CHEBI:44120"/>
        <dbReference type="ChEBI" id="CHEBI:50058"/>
        <dbReference type="EC" id="1.8.4.11"/>
    </reaction>
</comment>
<dbReference type="PANTHER" id="PTHR43774:SF1">
    <property type="entry name" value="PEPTIDE METHIONINE SULFOXIDE REDUCTASE MSRA 2"/>
    <property type="match status" value="1"/>
</dbReference>
<evidence type="ECO:0000259" key="5">
    <source>
        <dbReference type="Pfam" id="PF01625"/>
    </source>
</evidence>
<dbReference type="Proteomes" id="UP000220251">
    <property type="component" value="Unassembled WGS sequence"/>
</dbReference>
<dbReference type="RefSeq" id="WP_204250532.1">
    <property type="nucleotide sequence ID" value="NZ_CWGJ01000011.1"/>
</dbReference>
<dbReference type="Gene3D" id="3.30.1060.10">
    <property type="entry name" value="Peptide methionine sulphoxide reductase MsrA"/>
    <property type="match status" value="1"/>
</dbReference>
<dbReference type="InterPro" id="IPR036509">
    <property type="entry name" value="Met_Sox_Rdtase_MsrA_sf"/>
</dbReference>
<feature type="domain" description="Peptide methionine sulphoxide reductase MsrA" evidence="5">
    <location>
        <begin position="8"/>
        <end position="158"/>
    </location>
</feature>
<reference evidence="7" key="1">
    <citation type="submission" date="2015-06" db="EMBL/GenBank/DDBJ databases">
        <authorList>
            <person name="Bertelli C."/>
        </authorList>
    </citation>
    <scope>NUCLEOTIDE SEQUENCE [LARGE SCALE GENOMIC DNA]</scope>
    <source>
        <strain evidence="7">CRIB-30</strain>
    </source>
</reference>
<sequence>MRASSIKKATFAGGCFWCMEPPFEGVEGVVGFQVGYTGGAVANPRYEEVSTGKTGHLEAIQIVFDEAVVSFDRLLRIFFFNIDPLDPEGQFVDKGSQYQTAVFYHSEEQKKVAQQVIKELMETRRFSRIETKLIPYVSFYPAEEWHQRFHRKNNAHYERYKRGSGREERLKDIWGPKEGCEPCG</sequence>
<evidence type="ECO:0000256" key="2">
    <source>
        <dbReference type="ARBA" id="ARBA00047806"/>
    </source>
</evidence>
<dbReference type="EC" id="1.8.4.11" evidence="4"/>
<dbReference type="EMBL" id="CWGJ01000011">
    <property type="protein sequence ID" value="CRX38309.1"/>
    <property type="molecule type" value="Genomic_DNA"/>
</dbReference>
<accession>A0A0H5DRI8</accession>
<evidence type="ECO:0000256" key="3">
    <source>
        <dbReference type="ARBA" id="ARBA00048782"/>
    </source>
</evidence>
<evidence type="ECO:0000256" key="4">
    <source>
        <dbReference type="HAMAP-Rule" id="MF_01401"/>
    </source>
</evidence>
<keyword evidence="7" id="KW-1185">Reference proteome</keyword>